<evidence type="ECO:0000313" key="2">
    <source>
        <dbReference type="Proteomes" id="UP000233837"/>
    </source>
</evidence>
<sequence length="64" mass="7412">MPVALSLYIVLQKKLFSSSSIHEKIGNPSMILLKIKSSMMHLVWQLRMLRFIQLLDSDDQVLLL</sequence>
<evidence type="ECO:0000313" key="1">
    <source>
        <dbReference type="EMBL" id="PKU61206.1"/>
    </source>
</evidence>
<name>A0A2I0VCS4_9ASPA</name>
<proteinExistence type="predicted"/>
<dbReference type="Proteomes" id="UP000233837">
    <property type="component" value="Unassembled WGS sequence"/>
</dbReference>
<reference evidence="1 2" key="2">
    <citation type="journal article" date="2017" name="Nature">
        <title>The Apostasia genome and the evolution of orchids.</title>
        <authorList>
            <person name="Zhang G.Q."/>
            <person name="Liu K.W."/>
            <person name="Li Z."/>
            <person name="Lohaus R."/>
            <person name="Hsiao Y.Y."/>
            <person name="Niu S.C."/>
            <person name="Wang J.Y."/>
            <person name="Lin Y.C."/>
            <person name="Xu Q."/>
            <person name="Chen L.J."/>
            <person name="Yoshida K."/>
            <person name="Fujiwara S."/>
            <person name="Wang Z.W."/>
            <person name="Zhang Y.Q."/>
            <person name="Mitsuda N."/>
            <person name="Wang M."/>
            <person name="Liu G.H."/>
            <person name="Pecoraro L."/>
            <person name="Huang H.X."/>
            <person name="Xiao X.J."/>
            <person name="Lin M."/>
            <person name="Wu X.Y."/>
            <person name="Wu W.L."/>
            <person name="Chen Y.Y."/>
            <person name="Chang S.B."/>
            <person name="Sakamoto S."/>
            <person name="Ohme-Takagi M."/>
            <person name="Yagi M."/>
            <person name="Zeng S.J."/>
            <person name="Shen C.Y."/>
            <person name="Yeh C.M."/>
            <person name="Luo Y.B."/>
            <person name="Tsai W.C."/>
            <person name="Van de Peer Y."/>
            <person name="Liu Z.J."/>
        </authorList>
    </citation>
    <scope>NUCLEOTIDE SEQUENCE [LARGE SCALE GENOMIC DNA]</scope>
    <source>
        <tissue evidence="1">The whole plant</tissue>
    </source>
</reference>
<protein>
    <submittedName>
        <fullName evidence="1">Uncharacterized protein</fullName>
    </submittedName>
</protein>
<gene>
    <name evidence="1" type="ORF">MA16_Dca023083</name>
</gene>
<organism evidence="1 2">
    <name type="scientific">Dendrobium catenatum</name>
    <dbReference type="NCBI Taxonomy" id="906689"/>
    <lineage>
        <taxon>Eukaryota</taxon>
        <taxon>Viridiplantae</taxon>
        <taxon>Streptophyta</taxon>
        <taxon>Embryophyta</taxon>
        <taxon>Tracheophyta</taxon>
        <taxon>Spermatophyta</taxon>
        <taxon>Magnoliopsida</taxon>
        <taxon>Liliopsida</taxon>
        <taxon>Asparagales</taxon>
        <taxon>Orchidaceae</taxon>
        <taxon>Epidendroideae</taxon>
        <taxon>Malaxideae</taxon>
        <taxon>Dendrobiinae</taxon>
        <taxon>Dendrobium</taxon>
    </lineage>
</organism>
<reference evidence="1 2" key="1">
    <citation type="journal article" date="2016" name="Sci. Rep.">
        <title>The Dendrobium catenatum Lindl. genome sequence provides insights into polysaccharide synthase, floral development and adaptive evolution.</title>
        <authorList>
            <person name="Zhang G.Q."/>
            <person name="Xu Q."/>
            <person name="Bian C."/>
            <person name="Tsai W.C."/>
            <person name="Yeh C.M."/>
            <person name="Liu K.W."/>
            <person name="Yoshida K."/>
            <person name="Zhang L.S."/>
            <person name="Chang S.B."/>
            <person name="Chen F."/>
            <person name="Shi Y."/>
            <person name="Su Y.Y."/>
            <person name="Zhang Y.Q."/>
            <person name="Chen L.J."/>
            <person name="Yin Y."/>
            <person name="Lin M."/>
            <person name="Huang H."/>
            <person name="Deng H."/>
            <person name="Wang Z.W."/>
            <person name="Zhu S.L."/>
            <person name="Zhao X."/>
            <person name="Deng C."/>
            <person name="Niu S.C."/>
            <person name="Huang J."/>
            <person name="Wang M."/>
            <person name="Liu G.H."/>
            <person name="Yang H.J."/>
            <person name="Xiao X.J."/>
            <person name="Hsiao Y.Y."/>
            <person name="Wu W.L."/>
            <person name="Chen Y.Y."/>
            <person name="Mitsuda N."/>
            <person name="Ohme-Takagi M."/>
            <person name="Luo Y.B."/>
            <person name="Van de Peer Y."/>
            <person name="Liu Z.J."/>
        </authorList>
    </citation>
    <scope>NUCLEOTIDE SEQUENCE [LARGE SCALE GENOMIC DNA]</scope>
    <source>
        <tissue evidence="1">The whole plant</tissue>
    </source>
</reference>
<dbReference type="EMBL" id="KZ503822">
    <property type="protein sequence ID" value="PKU61206.1"/>
    <property type="molecule type" value="Genomic_DNA"/>
</dbReference>
<dbReference type="AlphaFoldDB" id="A0A2I0VCS4"/>
<keyword evidence="2" id="KW-1185">Reference proteome</keyword>
<accession>A0A2I0VCS4</accession>